<dbReference type="EMBL" id="RXFM01000029">
    <property type="protein sequence ID" value="RST68186.1"/>
    <property type="molecule type" value="Genomic_DNA"/>
</dbReference>
<dbReference type="GO" id="GO:0005737">
    <property type="term" value="C:cytoplasm"/>
    <property type="evidence" value="ECO:0007669"/>
    <property type="project" value="UniProtKB-ARBA"/>
</dbReference>
<dbReference type="Gene3D" id="3.30.160.20">
    <property type="match status" value="1"/>
</dbReference>
<dbReference type="FunFam" id="3.30.160.20:FF:000001">
    <property type="entry name" value="30S ribosomal protein S5"/>
    <property type="match status" value="1"/>
</dbReference>
<keyword evidence="3 8" id="KW-0699">rRNA-binding</keyword>
<keyword evidence="12" id="KW-1185">Reference proteome</keyword>
<dbReference type="PROSITE" id="PS50881">
    <property type="entry name" value="S5_DSRBD"/>
    <property type="match status" value="1"/>
</dbReference>
<evidence type="ECO:0000256" key="4">
    <source>
        <dbReference type="ARBA" id="ARBA00022884"/>
    </source>
</evidence>
<dbReference type="OrthoDB" id="9809045at2"/>
<organism evidence="11 12">
    <name type="scientific">Candidatus Aquarickettsia rohweri</name>
    <dbReference type="NCBI Taxonomy" id="2602574"/>
    <lineage>
        <taxon>Bacteria</taxon>
        <taxon>Pseudomonadati</taxon>
        <taxon>Pseudomonadota</taxon>
        <taxon>Alphaproteobacteria</taxon>
        <taxon>Rickettsiales</taxon>
        <taxon>Candidatus Midichloriaceae</taxon>
        <taxon>Candidatus Aquarickettsia</taxon>
    </lineage>
</organism>
<comment type="domain">
    <text evidence="8">The N-terminal domain interacts with the head of the 30S subunit; the C-terminal domain interacts with the body and contacts protein S4. The interaction surface between S4 and S5 is involved in control of translational fidelity.</text>
</comment>
<evidence type="ECO:0000256" key="5">
    <source>
        <dbReference type="ARBA" id="ARBA00022980"/>
    </source>
</evidence>
<name>A0A429XNM5_9RICK</name>
<keyword evidence="6 8" id="KW-0687">Ribonucleoprotein</keyword>
<dbReference type="AlphaFoldDB" id="A0A429XNM5"/>
<dbReference type="InterPro" id="IPR020568">
    <property type="entry name" value="Ribosomal_Su5_D2-typ_SF"/>
</dbReference>
<accession>A0A429XNM5</accession>
<proteinExistence type="inferred from homology"/>
<evidence type="ECO:0000313" key="12">
    <source>
        <dbReference type="Proteomes" id="UP000279470"/>
    </source>
</evidence>
<dbReference type="GO" id="GO:0019843">
    <property type="term" value="F:rRNA binding"/>
    <property type="evidence" value="ECO:0007669"/>
    <property type="project" value="UniProtKB-UniRule"/>
</dbReference>
<dbReference type="InterPro" id="IPR013810">
    <property type="entry name" value="Ribosomal_uS5_N"/>
</dbReference>
<dbReference type="GO" id="GO:0006412">
    <property type="term" value="P:translation"/>
    <property type="evidence" value="ECO:0007669"/>
    <property type="project" value="UniProtKB-UniRule"/>
</dbReference>
<evidence type="ECO:0000256" key="3">
    <source>
        <dbReference type="ARBA" id="ARBA00022730"/>
    </source>
</evidence>
<evidence type="ECO:0000256" key="2">
    <source>
        <dbReference type="ARBA" id="ARBA00008945"/>
    </source>
</evidence>
<comment type="subunit">
    <text evidence="8">Part of the 30S ribosomal subunit. Contacts proteins S4 and S8.</text>
</comment>
<comment type="similarity">
    <text evidence="2 8 9">Belongs to the universal ribosomal protein uS5 family.</text>
</comment>
<comment type="function">
    <text evidence="8">With S4 and S12 plays an important role in translational accuracy.</text>
</comment>
<comment type="caution">
    <text evidence="11">The sequence shown here is derived from an EMBL/GenBank/DDBJ whole genome shotgun (WGS) entry which is preliminary data.</text>
</comment>
<feature type="domain" description="S5 DRBM" evidence="10">
    <location>
        <begin position="8"/>
        <end position="71"/>
    </location>
</feature>
<dbReference type="HAMAP" id="MF_01307_B">
    <property type="entry name" value="Ribosomal_uS5_B"/>
    <property type="match status" value="1"/>
</dbReference>
<dbReference type="PANTHER" id="PTHR48277:SF1">
    <property type="entry name" value="MITOCHONDRIAL RIBOSOMAL PROTEIN S5"/>
    <property type="match status" value="1"/>
</dbReference>
<dbReference type="SUPFAM" id="SSF54768">
    <property type="entry name" value="dsRNA-binding domain-like"/>
    <property type="match status" value="1"/>
</dbReference>
<comment type="function">
    <text evidence="1 8">Located at the back of the 30S subunit body where it stabilizes the conformation of the head with respect to the body.</text>
</comment>
<keyword evidence="4 8" id="KW-0694">RNA-binding</keyword>
<dbReference type="RefSeq" id="WP_126044642.1">
    <property type="nucleotide sequence ID" value="NZ_RXFM01000029.1"/>
</dbReference>
<evidence type="ECO:0000256" key="9">
    <source>
        <dbReference type="RuleBase" id="RU003823"/>
    </source>
</evidence>
<evidence type="ECO:0000256" key="1">
    <source>
        <dbReference type="ARBA" id="ARBA00003093"/>
    </source>
</evidence>
<dbReference type="GO" id="GO:0015935">
    <property type="term" value="C:small ribosomal subunit"/>
    <property type="evidence" value="ECO:0007669"/>
    <property type="project" value="InterPro"/>
</dbReference>
<reference evidence="12" key="1">
    <citation type="submission" date="2018-11" db="EMBL/GenBank/DDBJ databases">
        <title>Phylogenetic, genomic, and biogeographic characterization of a novel and ubiquitous marine invertebrate-associated Rickettsiales parasite, Candidatus Marinoinvertebrata rohwerii, gen. nov., sp. nov.</title>
        <authorList>
            <person name="Klinges J.G."/>
            <person name="Rosales S.M."/>
            <person name="Mcminds R."/>
            <person name="Shaver E.C."/>
            <person name="Shantz A."/>
            <person name="Peters E.C."/>
            <person name="Burkepile D.E."/>
            <person name="Silliman B.R."/>
            <person name="Vega Thurber R.L."/>
        </authorList>
    </citation>
    <scope>NUCLEOTIDE SEQUENCE [LARGE SCALE GENOMIC DNA]</scope>
    <source>
        <strain evidence="12">a_cerv_44</strain>
    </source>
</reference>
<dbReference type="InterPro" id="IPR014721">
    <property type="entry name" value="Ribsml_uS5_D2-typ_fold_subgr"/>
</dbReference>
<dbReference type="InterPro" id="IPR005712">
    <property type="entry name" value="Ribosomal_uS5_bac-type"/>
</dbReference>
<evidence type="ECO:0000313" key="11">
    <source>
        <dbReference type="EMBL" id="RST68186.1"/>
    </source>
</evidence>
<dbReference type="PANTHER" id="PTHR48277">
    <property type="entry name" value="MITOCHONDRIAL RIBOSOMAL PROTEIN S5"/>
    <property type="match status" value="1"/>
</dbReference>
<dbReference type="GO" id="GO:0042254">
    <property type="term" value="P:ribosome biogenesis"/>
    <property type="evidence" value="ECO:0007669"/>
    <property type="project" value="UniProtKB-ARBA"/>
</dbReference>
<dbReference type="FunFam" id="3.30.230.10:FF:000002">
    <property type="entry name" value="30S ribosomal protein S5"/>
    <property type="match status" value="1"/>
</dbReference>
<evidence type="ECO:0000256" key="6">
    <source>
        <dbReference type="ARBA" id="ARBA00023274"/>
    </source>
</evidence>
<dbReference type="InterPro" id="IPR005324">
    <property type="entry name" value="Ribosomal_uS5_C"/>
</dbReference>
<dbReference type="NCBIfam" id="TIGR01021">
    <property type="entry name" value="rpsE_bact"/>
    <property type="match status" value="1"/>
</dbReference>
<dbReference type="GO" id="GO:0003735">
    <property type="term" value="F:structural constituent of ribosome"/>
    <property type="evidence" value="ECO:0007669"/>
    <property type="project" value="UniProtKB-UniRule"/>
</dbReference>
<gene>
    <name evidence="8" type="primary">rpsE</name>
    <name evidence="11" type="ORF">EIC27_02860</name>
</gene>
<protein>
    <recommendedName>
        <fullName evidence="7 8">Small ribosomal subunit protein uS5</fullName>
    </recommendedName>
</protein>
<evidence type="ECO:0000256" key="7">
    <source>
        <dbReference type="ARBA" id="ARBA00035255"/>
    </source>
</evidence>
<dbReference type="InterPro" id="IPR000851">
    <property type="entry name" value="Ribosomal_uS5"/>
</dbReference>
<dbReference type="Pfam" id="PF03719">
    <property type="entry name" value="Ribosomal_S5_C"/>
    <property type="match status" value="1"/>
</dbReference>
<sequence length="169" mass="18230">MVNNNIEIVEKLVKVNRCTKVTKGGRKFSFSVIVVVGDKKGKVGYGLGKADEVIDAKRKASDEARKNMFKIPLREGRTLHHDIVGKFCSGKVVMRAAPAGTGVIAGGPTRPLFEVLGIKDIVAKSVGSNNPHNVVKAAIMGLRNINIPKMIADKRGKKLAEIASQRKTT</sequence>
<evidence type="ECO:0000256" key="8">
    <source>
        <dbReference type="HAMAP-Rule" id="MF_01307"/>
    </source>
</evidence>
<evidence type="ECO:0000259" key="10">
    <source>
        <dbReference type="PROSITE" id="PS50881"/>
    </source>
</evidence>
<dbReference type="Pfam" id="PF00333">
    <property type="entry name" value="Ribosomal_S5"/>
    <property type="match status" value="1"/>
</dbReference>
<dbReference type="SUPFAM" id="SSF54211">
    <property type="entry name" value="Ribosomal protein S5 domain 2-like"/>
    <property type="match status" value="1"/>
</dbReference>
<keyword evidence="5 8" id="KW-0689">Ribosomal protein</keyword>
<dbReference type="Gene3D" id="3.30.230.10">
    <property type="match status" value="1"/>
</dbReference>
<dbReference type="Proteomes" id="UP000279470">
    <property type="component" value="Unassembled WGS sequence"/>
</dbReference>